<gene>
    <name evidence="3" type="ORF">GTQ34_14680</name>
</gene>
<organism evidence="3 4">
    <name type="scientific">Flagellimonas ochracea</name>
    <dbReference type="NCBI Taxonomy" id="2696472"/>
    <lineage>
        <taxon>Bacteria</taxon>
        <taxon>Pseudomonadati</taxon>
        <taxon>Bacteroidota</taxon>
        <taxon>Flavobacteriia</taxon>
        <taxon>Flavobacteriales</taxon>
        <taxon>Flavobacteriaceae</taxon>
        <taxon>Flagellimonas</taxon>
    </lineage>
</organism>
<feature type="compositionally biased region" description="Basic and acidic residues" evidence="1">
    <location>
        <begin position="99"/>
        <end position="108"/>
    </location>
</feature>
<feature type="compositionally biased region" description="Low complexity" evidence="1">
    <location>
        <begin position="88"/>
        <end position="97"/>
    </location>
</feature>
<dbReference type="AlphaFoldDB" id="A0A964WYT6"/>
<feature type="chain" id="PRO_5037293446" description="Thiol-activated cytolysin" evidence="2">
    <location>
        <begin position="26"/>
        <end position="682"/>
    </location>
</feature>
<protein>
    <recommendedName>
        <fullName evidence="5">Thiol-activated cytolysin</fullName>
    </recommendedName>
</protein>
<evidence type="ECO:0000313" key="3">
    <source>
        <dbReference type="EMBL" id="NAY93158.1"/>
    </source>
</evidence>
<evidence type="ECO:0000313" key="4">
    <source>
        <dbReference type="Proteomes" id="UP000667650"/>
    </source>
</evidence>
<dbReference type="InterPro" id="IPR036363">
    <property type="entry name" value="Thiol_cytolysin_ab_sf"/>
</dbReference>
<dbReference type="SUPFAM" id="SSF56978">
    <property type="entry name" value="Perfringolysin"/>
    <property type="match status" value="1"/>
</dbReference>
<evidence type="ECO:0008006" key="5">
    <source>
        <dbReference type="Google" id="ProtNLM"/>
    </source>
</evidence>
<dbReference type="RefSeq" id="WP_166524571.1">
    <property type="nucleotide sequence ID" value="NZ_JAAABI010000007.1"/>
</dbReference>
<feature type="signal peptide" evidence="2">
    <location>
        <begin position="1"/>
        <end position="25"/>
    </location>
</feature>
<keyword evidence="4" id="KW-1185">Reference proteome</keyword>
<accession>A0A964WYT6</accession>
<proteinExistence type="predicted"/>
<evidence type="ECO:0000256" key="1">
    <source>
        <dbReference type="SAM" id="MobiDB-lite"/>
    </source>
</evidence>
<dbReference type="Gene3D" id="3.30.1040.20">
    <property type="match status" value="1"/>
</dbReference>
<dbReference type="InterPro" id="IPR036359">
    <property type="entry name" value="Thiol_cytolysin_sf"/>
</dbReference>
<dbReference type="Gene3D" id="3.90.840.10">
    <property type="entry name" value="Thiol-activated cytolysin superfamily/Thiol-activated cytolysin, alpha-beta domain"/>
    <property type="match status" value="1"/>
</dbReference>
<dbReference type="PROSITE" id="PS51257">
    <property type="entry name" value="PROKAR_LIPOPROTEIN"/>
    <property type="match status" value="1"/>
</dbReference>
<feature type="region of interest" description="Disordered" evidence="1">
    <location>
        <begin position="87"/>
        <end position="111"/>
    </location>
</feature>
<dbReference type="EMBL" id="JAAABI010000007">
    <property type="protein sequence ID" value="NAY93158.1"/>
    <property type="molecule type" value="Genomic_DNA"/>
</dbReference>
<dbReference type="Proteomes" id="UP000667650">
    <property type="component" value="Unassembled WGS sequence"/>
</dbReference>
<dbReference type="InterPro" id="IPR001869">
    <property type="entry name" value="Thiol_cytolysin"/>
</dbReference>
<dbReference type="Gene3D" id="3.40.30.40">
    <property type="entry name" value="Perfringolysin"/>
    <property type="match status" value="1"/>
</dbReference>
<dbReference type="PRINTS" id="PR01400">
    <property type="entry name" value="TACYTOLYSIN"/>
</dbReference>
<sequence length="682" mass="72664">MKAKFKLWNRSMMVLLIVVAISCSKDESPDTSGSVDTDQDGVVDANDNCPNETGPANNNGCPETIAATTLSEVVASGDAFENFPLNITETEVAGTETTADDKFDRKESSNGPTIEQRWVCTEKEVDITGGTHTFPLYNTNASVIWPGNLLQGKTLDNGTPTDIVVKRAGGTITYNLITGNPVATVAVDVVNQGTVQQAMNDIIAQNGDITPANFTLDVVAVNSSEQLALEMGLKASTLTAKVSSDFSLDISSKTSSVLVKLTQQYYTMSYVKPTSLDEVFDSSVAPEQLTNFIQPDNPATFISSVTYGRIFYMLYESTASAEDMEAALKGSYNAVAGNASASVDIESLKEYNNLSVKVIAYGGDSQGTLNAVGAVFGGDDTNETVNNLQDIVGRLAESSDISGGLPLSYVVNSLEDPSQVVSTNLATRYTVKNCELKGIFPPVGYQPLVDIFKTETDEGGIGAMFQIRDGDIIIFNKAGTRYAWYDGNAATNDERIRGMWEISDPEGPIGGTTFDSIGACTRFSDTQIYIFNDDGLAAEIFNYTPTASPEDGPIGTYSRSGGENIIYSVNAIFGDSGGFPYTNQGFTAGARFDLGGNKMFFGDDGSSYALYNSSGNGSWGPEVATTEFGGGTGVKLFEKVGASTFISFGGASGGWLFINDTGEELMEYKIDTDSFNGPWVIN</sequence>
<reference evidence="3" key="1">
    <citation type="submission" date="2020-01" db="EMBL/GenBank/DDBJ databases">
        <title>Muricauda ochracea sp. nov., isolated from a tidal flat of Garorim bay in Korea.</title>
        <authorList>
            <person name="Kim D."/>
            <person name="Yoo Y."/>
            <person name="Kim J.-J."/>
        </authorList>
    </citation>
    <scope>NUCLEOTIDE SEQUENCE</scope>
    <source>
        <strain evidence="3">JGD-17</strain>
    </source>
</reference>
<name>A0A964WYT6_9FLAO</name>
<dbReference type="Pfam" id="PF01289">
    <property type="entry name" value="Thiol_cytolysin"/>
    <property type="match status" value="1"/>
</dbReference>
<dbReference type="GO" id="GO:0015485">
    <property type="term" value="F:cholesterol binding"/>
    <property type="evidence" value="ECO:0007669"/>
    <property type="project" value="InterPro"/>
</dbReference>
<keyword evidence="2" id="KW-0732">Signal</keyword>
<evidence type="ECO:0000256" key="2">
    <source>
        <dbReference type="SAM" id="SignalP"/>
    </source>
</evidence>
<comment type="caution">
    <text evidence="3">The sequence shown here is derived from an EMBL/GenBank/DDBJ whole genome shotgun (WGS) entry which is preliminary data.</text>
</comment>